<comment type="caution">
    <text evidence="2">The sequence shown here is derived from an EMBL/GenBank/DDBJ whole genome shotgun (WGS) entry which is preliminary data.</text>
</comment>
<reference evidence="2 3" key="1">
    <citation type="journal article" date="2016" name="Nat. Commun.">
        <title>Thousands of microbial genomes shed light on interconnected biogeochemical processes in an aquifer system.</title>
        <authorList>
            <person name="Anantharaman K."/>
            <person name="Brown C.T."/>
            <person name="Hug L.A."/>
            <person name="Sharon I."/>
            <person name="Castelle C.J."/>
            <person name="Probst A.J."/>
            <person name="Thomas B.C."/>
            <person name="Singh A."/>
            <person name="Wilkins M.J."/>
            <person name="Karaoz U."/>
            <person name="Brodie E.L."/>
            <person name="Williams K.H."/>
            <person name="Hubbard S.S."/>
            <person name="Banfield J.F."/>
        </authorList>
    </citation>
    <scope>NUCLEOTIDE SEQUENCE [LARGE SCALE GENOMIC DNA]</scope>
</reference>
<dbReference type="AlphaFoldDB" id="A0A1G2LCM0"/>
<evidence type="ECO:0000256" key="1">
    <source>
        <dbReference type="SAM" id="Phobius"/>
    </source>
</evidence>
<evidence type="ECO:0000313" key="3">
    <source>
        <dbReference type="Proteomes" id="UP000178977"/>
    </source>
</evidence>
<keyword evidence="1" id="KW-0472">Membrane</keyword>
<sequence>MSSVRVTIAVAVPAPLLGLALYFGRIGFEPESKVPADAIATMTFLAKDEEEARRIVAIAKQRLDLVRGAWLPSHAELIPQPFTPISEERLVPDTY</sequence>
<keyword evidence="1" id="KW-0812">Transmembrane</keyword>
<gene>
    <name evidence="2" type="ORF">A3A44_02950</name>
</gene>
<proteinExistence type="predicted"/>
<name>A0A1G2LCM0_9BACT</name>
<organism evidence="2 3">
    <name type="scientific">Candidatus Sungbacteria bacterium RIFCSPLOWO2_01_FULL_60_25</name>
    <dbReference type="NCBI Taxonomy" id="1802281"/>
    <lineage>
        <taxon>Bacteria</taxon>
        <taxon>Candidatus Sungiibacteriota</taxon>
    </lineage>
</organism>
<keyword evidence="1" id="KW-1133">Transmembrane helix</keyword>
<dbReference type="STRING" id="1802281.A3A44_02950"/>
<dbReference type="EMBL" id="MHQT01000039">
    <property type="protein sequence ID" value="OHA08549.1"/>
    <property type="molecule type" value="Genomic_DNA"/>
</dbReference>
<accession>A0A1G2LCM0</accession>
<evidence type="ECO:0000313" key="2">
    <source>
        <dbReference type="EMBL" id="OHA08549.1"/>
    </source>
</evidence>
<feature type="transmembrane region" description="Helical" evidence="1">
    <location>
        <begin position="6"/>
        <end position="24"/>
    </location>
</feature>
<dbReference type="Proteomes" id="UP000178977">
    <property type="component" value="Unassembled WGS sequence"/>
</dbReference>
<protein>
    <submittedName>
        <fullName evidence="2">Uncharacterized protein</fullName>
    </submittedName>
</protein>